<dbReference type="GO" id="GO:0016020">
    <property type="term" value="C:membrane"/>
    <property type="evidence" value="ECO:0007669"/>
    <property type="project" value="UniProtKB-SubCell"/>
</dbReference>
<evidence type="ECO:0000256" key="6">
    <source>
        <dbReference type="ARBA" id="ARBA00022692"/>
    </source>
</evidence>
<protein>
    <recommendedName>
        <fullName evidence="3">cytochrome-c oxidase</fullName>
        <ecNumber evidence="3">7.1.1.9</ecNumber>
    </recommendedName>
    <alternativeName>
        <fullName evidence="14">Cytochrome aa3 subunit 2</fullName>
    </alternativeName>
</protein>
<evidence type="ECO:0000256" key="2">
    <source>
        <dbReference type="ARBA" id="ARBA00007866"/>
    </source>
</evidence>
<evidence type="ECO:0000256" key="15">
    <source>
        <dbReference type="ARBA" id="ARBA00047816"/>
    </source>
</evidence>
<keyword evidence="9" id="KW-0249">Electron transport</keyword>
<proteinExistence type="inferred from homology"/>
<keyword evidence="11" id="KW-0186">Copper</keyword>
<feature type="compositionally biased region" description="Low complexity" evidence="16">
    <location>
        <begin position="27"/>
        <end position="40"/>
    </location>
</feature>
<name>Q07JU2_RHOP5</name>
<feature type="transmembrane region" description="Helical" evidence="17">
    <location>
        <begin position="404"/>
        <end position="426"/>
    </location>
</feature>
<feature type="region of interest" description="Disordered" evidence="16">
    <location>
        <begin position="176"/>
        <end position="227"/>
    </location>
</feature>
<keyword evidence="12 17" id="KW-0472">Membrane</keyword>
<evidence type="ECO:0000256" key="3">
    <source>
        <dbReference type="ARBA" id="ARBA00012949"/>
    </source>
</evidence>
<dbReference type="InterPro" id="IPR008972">
    <property type="entry name" value="Cupredoxin"/>
</dbReference>
<evidence type="ECO:0000256" key="1">
    <source>
        <dbReference type="ARBA" id="ARBA00004141"/>
    </source>
</evidence>
<keyword evidence="6 17" id="KW-0812">Transmembrane</keyword>
<evidence type="ECO:0000256" key="12">
    <source>
        <dbReference type="ARBA" id="ARBA00023136"/>
    </source>
</evidence>
<evidence type="ECO:0000256" key="7">
    <source>
        <dbReference type="ARBA" id="ARBA00022723"/>
    </source>
</evidence>
<evidence type="ECO:0000313" key="19">
    <source>
        <dbReference type="EMBL" id="ABJ07792.1"/>
    </source>
</evidence>
<keyword evidence="5" id="KW-0679">Respiratory chain</keyword>
<dbReference type="GO" id="GO:0042773">
    <property type="term" value="P:ATP synthesis coupled electron transport"/>
    <property type="evidence" value="ECO:0007669"/>
    <property type="project" value="TreeGrafter"/>
</dbReference>
<dbReference type="NCBIfam" id="TIGR02866">
    <property type="entry name" value="CoxB"/>
    <property type="match status" value="1"/>
</dbReference>
<sequence length="560" mass="61075">MNPFDDRVAQGDPHTGADGVVRGAIGAARPVRPAQPARHPAGGRTQPLHPDAVHRRHLARGVHHGGRRNDPAVYAGSVHQLDDAEAARGRAAGDYSHACRLSDPQCVRTGGALRAVAQLGDDRGDDRDDRRHPLADPDETADRAGRFAAMDAGARRASILRRHHQADAVIEHQLAAVPARNADEHRAQRRDHQADRQHVQMIDQPQPPIGPRDRHQHDAGGGMDPACRTLADALDQQQLRGAGQTGRNAEPERKATGPQRGARPERIAAPPVEDVAAQRRDHQRDWKRNQHRMDRVASEGHDGGGFEFADLFENRLRHDAPRRDLMRRRRAWFTASIVAATGMLLAGCGGPLSALDPAGPAAVAIAELWWVMLIGAAALFALVMALLLWAFVRPSTGTAGSPKLWLVGGGLLLPALVLAPLLAYALSTGERLLPHPVASDTLRIDVEARQWQWTFRYPEDREGVGLSINTLHIPVGRPIDLRVSSADVIHSFWVPRLGGKIDAIPGHVNRIRLSASQAGIYRGVCAEFCGTEHTRMEFSVEAHPPEAYRDRLRALPQAPP</sequence>
<feature type="region of interest" description="Disordered" evidence="16">
    <location>
        <begin position="1"/>
        <end position="52"/>
    </location>
</feature>
<keyword evidence="8" id="KW-1278">Translocase</keyword>
<dbReference type="Pfam" id="PF00116">
    <property type="entry name" value="COX2"/>
    <property type="match status" value="1"/>
</dbReference>
<dbReference type="GO" id="GO:0005507">
    <property type="term" value="F:copper ion binding"/>
    <property type="evidence" value="ECO:0007669"/>
    <property type="project" value="InterPro"/>
</dbReference>
<feature type="compositionally biased region" description="Basic and acidic residues" evidence="16">
    <location>
        <begin position="181"/>
        <end position="198"/>
    </location>
</feature>
<dbReference type="GO" id="GO:0016491">
    <property type="term" value="F:oxidoreductase activity"/>
    <property type="evidence" value="ECO:0007669"/>
    <property type="project" value="InterPro"/>
</dbReference>
<dbReference type="PROSITE" id="PS50857">
    <property type="entry name" value="COX2_CUA"/>
    <property type="match status" value="1"/>
</dbReference>
<dbReference type="AlphaFoldDB" id="Q07JU2"/>
<dbReference type="Gene3D" id="1.10.287.90">
    <property type="match status" value="1"/>
</dbReference>
<evidence type="ECO:0000259" key="18">
    <source>
        <dbReference type="PROSITE" id="PS50857"/>
    </source>
</evidence>
<feature type="domain" description="Cytochrome oxidase subunit II copper A binding" evidence="18">
    <location>
        <begin position="439"/>
        <end position="554"/>
    </location>
</feature>
<keyword evidence="7" id="KW-0479">Metal-binding</keyword>
<evidence type="ECO:0000256" key="13">
    <source>
        <dbReference type="ARBA" id="ARBA00024688"/>
    </source>
</evidence>
<dbReference type="KEGG" id="rpe:RPE_3865"/>
<organism evidence="19">
    <name type="scientific">Rhodopseudomonas palustris (strain BisA53)</name>
    <dbReference type="NCBI Taxonomy" id="316055"/>
    <lineage>
        <taxon>Bacteria</taxon>
        <taxon>Pseudomonadati</taxon>
        <taxon>Pseudomonadota</taxon>
        <taxon>Alphaproteobacteria</taxon>
        <taxon>Hyphomicrobiales</taxon>
        <taxon>Nitrobacteraceae</taxon>
        <taxon>Rhodopseudomonas</taxon>
    </lineage>
</organism>
<comment type="catalytic activity">
    <reaction evidence="15">
        <text>4 Fe(II)-[cytochrome c] + O2 + 8 H(+)(in) = 4 Fe(III)-[cytochrome c] + 2 H2O + 4 H(+)(out)</text>
        <dbReference type="Rhea" id="RHEA:11436"/>
        <dbReference type="Rhea" id="RHEA-COMP:10350"/>
        <dbReference type="Rhea" id="RHEA-COMP:14399"/>
        <dbReference type="ChEBI" id="CHEBI:15377"/>
        <dbReference type="ChEBI" id="CHEBI:15378"/>
        <dbReference type="ChEBI" id="CHEBI:15379"/>
        <dbReference type="ChEBI" id="CHEBI:29033"/>
        <dbReference type="ChEBI" id="CHEBI:29034"/>
        <dbReference type="EC" id="7.1.1.9"/>
    </reaction>
</comment>
<evidence type="ECO:0000256" key="17">
    <source>
        <dbReference type="SAM" id="Phobius"/>
    </source>
</evidence>
<dbReference type="eggNOG" id="COG1622">
    <property type="taxonomic scope" value="Bacteria"/>
</dbReference>
<dbReference type="EMBL" id="CP000463">
    <property type="protein sequence ID" value="ABJ07792.1"/>
    <property type="molecule type" value="Genomic_DNA"/>
</dbReference>
<feature type="transmembrane region" description="Helical" evidence="17">
    <location>
        <begin position="368"/>
        <end position="392"/>
    </location>
</feature>
<feature type="transmembrane region" description="Helical" evidence="17">
    <location>
        <begin position="331"/>
        <end position="352"/>
    </location>
</feature>
<feature type="region of interest" description="Disordered" evidence="16">
    <location>
        <begin position="239"/>
        <end position="288"/>
    </location>
</feature>
<feature type="compositionally biased region" description="Basic and acidic residues" evidence="16">
    <location>
        <begin position="276"/>
        <end position="288"/>
    </location>
</feature>
<keyword evidence="4" id="KW-0813">Transport</keyword>
<evidence type="ECO:0000256" key="16">
    <source>
        <dbReference type="SAM" id="MobiDB-lite"/>
    </source>
</evidence>
<comment type="similarity">
    <text evidence="2">Belongs to the cytochrome c oxidase subunit 2 family.</text>
</comment>
<keyword evidence="10 17" id="KW-1133">Transmembrane helix</keyword>
<feature type="compositionally biased region" description="Basic and acidic residues" evidence="16">
    <location>
        <begin position="120"/>
        <end position="144"/>
    </location>
</feature>
<dbReference type="InterPro" id="IPR002429">
    <property type="entry name" value="CcO_II-like_C"/>
</dbReference>
<dbReference type="InterPro" id="IPR036257">
    <property type="entry name" value="Cyt_c_oxidase_su2_TM_sf"/>
</dbReference>
<dbReference type="InterPro" id="IPR034236">
    <property type="entry name" value="CuRO_CcO_Caa3_II"/>
</dbReference>
<dbReference type="Gene3D" id="2.60.40.420">
    <property type="entry name" value="Cupredoxins - blue copper proteins"/>
    <property type="match status" value="1"/>
</dbReference>
<dbReference type="EC" id="7.1.1.9" evidence="3"/>
<gene>
    <name evidence="19" type="ordered locus">RPE_3865</name>
</gene>
<dbReference type="PANTHER" id="PTHR22888:SF9">
    <property type="entry name" value="CYTOCHROME C OXIDASE SUBUNIT 2"/>
    <property type="match status" value="1"/>
</dbReference>
<dbReference type="STRING" id="316055.RPE_3865"/>
<evidence type="ECO:0000256" key="5">
    <source>
        <dbReference type="ARBA" id="ARBA00022660"/>
    </source>
</evidence>
<dbReference type="SUPFAM" id="SSF49503">
    <property type="entry name" value="Cupredoxins"/>
    <property type="match status" value="1"/>
</dbReference>
<feature type="region of interest" description="Disordered" evidence="16">
    <location>
        <begin position="117"/>
        <end position="144"/>
    </location>
</feature>
<accession>Q07JU2</accession>
<dbReference type="InterPro" id="IPR045187">
    <property type="entry name" value="CcO_II"/>
</dbReference>
<evidence type="ECO:0000256" key="9">
    <source>
        <dbReference type="ARBA" id="ARBA00022982"/>
    </source>
</evidence>
<dbReference type="PROSITE" id="PS00078">
    <property type="entry name" value="COX2"/>
    <property type="match status" value="1"/>
</dbReference>
<reference evidence="19" key="1">
    <citation type="submission" date="2006-09" db="EMBL/GenBank/DDBJ databases">
        <title>Complete sequence of Rhodopseudomonas palustris BisA53.</title>
        <authorList>
            <consortium name="US DOE Joint Genome Institute"/>
            <person name="Copeland A."/>
            <person name="Lucas S."/>
            <person name="Lapidus A."/>
            <person name="Barry K."/>
            <person name="Detter J.C."/>
            <person name="Glavina del Rio T."/>
            <person name="Hammon N."/>
            <person name="Israni S."/>
            <person name="Dalin E."/>
            <person name="Tice H."/>
            <person name="Pitluck S."/>
            <person name="Chain P."/>
            <person name="Malfatti S."/>
            <person name="Shin M."/>
            <person name="Vergez L."/>
            <person name="Schmutz J."/>
            <person name="Larimer F."/>
            <person name="Land M."/>
            <person name="Hauser L."/>
            <person name="Pelletier D.A."/>
            <person name="Kyrpides N."/>
            <person name="Kim E."/>
            <person name="Harwood C.S."/>
            <person name="Oda Y."/>
            <person name="Richardson P."/>
        </authorList>
    </citation>
    <scope>NUCLEOTIDE SEQUENCE [LARGE SCALE GENOMIC DNA]</scope>
    <source>
        <strain evidence="19">BisA53</strain>
    </source>
</reference>
<dbReference type="InterPro" id="IPR001505">
    <property type="entry name" value="Copper_CuA"/>
</dbReference>
<dbReference type="GO" id="GO:0004129">
    <property type="term" value="F:cytochrome-c oxidase activity"/>
    <property type="evidence" value="ECO:0007669"/>
    <property type="project" value="UniProtKB-EC"/>
</dbReference>
<evidence type="ECO:0000256" key="14">
    <source>
        <dbReference type="ARBA" id="ARBA00031399"/>
    </source>
</evidence>
<dbReference type="HOGENOM" id="CLU_486502_0_0_5"/>
<comment type="function">
    <text evidence="13">Subunits I and II form the functional core of the enzyme complex. Electrons originating in cytochrome c are transferred via heme a and Cu(A) to the binuclear center formed by heme a3 and Cu(B).</text>
</comment>
<dbReference type="CDD" id="cd04213">
    <property type="entry name" value="CuRO_CcO_Caa3_II"/>
    <property type="match status" value="1"/>
</dbReference>
<dbReference type="PANTHER" id="PTHR22888">
    <property type="entry name" value="CYTOCHROME C OXIDASE, SUBUNIT II"/>
    <property type="match status" value="1"/>
</dbReference>
<evidence type="ECO:0000256" key="10">
    <source>
        <dbReference type="ARBA" id="ARBA00022989"/>
    </source>
</evidence>
<evidence type="ECO:0000256" key="11">
    <source>
        <dbReference type="ARBA" id="ARBA00023008"/>
    </source>
</evidence>
<evidence type="ECO:0000256" key="4">
    <source>
        <dbReference type="ARBA" id="ARBA00022448"/>
    </source>
</evidence>
<comment type="subcellular location">
    <subcellularLocation>
        <location evidence="1">Membrane</location>
        <topology evidence="1">Multi-pass membrane protein</topology>
    </subcellularLocation>
</comment>
<dbReference type="InterPro" id="IPR014222">
    <property type="entry name" value="Cyt_c_oxidase_su2"/>
</dbReference>
<evidence type="ECO:0000256" key="8">
    <source>
        <dbReference type="ARBA" id="ARBA00022967"/>
    </source>
</evidence>